<gene>
    <name evidence="2" type="ORF">FHS67_002476</name>
</gene>
<protein>
    <submittedName>
        <fullName evidence="2">Uncharacterized protein</fullName>
    </submittedName>
</protein>
<feature type="transmembrane region" description="Helical" evidence="1">
    <location>
        <begin position="63"/>
        <end position="84"/>
    </location>
</feature>
<dbReference type="RefSeq" id="WP_157097119.1">
    <property type="nucleotide sequence ID" value="NZ_CP015005.1"/>
</dbReference>
<reference evidence="2 3" key="1">
    <citation type="submission" date="2020-08" db="EMBL/GenBank/DDBJ databases">
        <title>Genomic Encyclopedia of Type Strains, Phase IV (KMG-IV): sequencing the most valuable type-strain genomes for metagenomic binning, comparative biology and taxonomic classification.</title>
        <authorList>
            <person name="Goeker M."/>
        </authorList>
    </citation>
    <scope>NUCLEOTIDE SEQUENCE [LARGE SCALE GENOMIC DNA]</scope>
    <source>
        <strain evidence="2 3">DSM 10368</strain>
    </source>
</reference>
<keyword evidence="1" id="KW-0812">Transmembrane</keyword>
<organism evidence="2 3">
    <name type="scientific">Aminobacter aminovorans</name>
    <name type="common">Chelatobacter heintzii</name>
    <dbReference type="NCBI Taxonomy" id="83263"/>
    <lineage>
        <taxon>Bacteria</taxon>
        <taxon>Pseudomonadati</taxon>
        <taxon>Pseudomonadota</taxon>
        <taxon>Alphaproteobacteria</taxon>
        <taxon>Hyphomicrobiales</taxon>
        <taxon>Phyllobacteriaceae</taxon>
        <taxon>Aminobacter</taxon>
    </lineage>
</organism>
<accession>A0ABR6H6M2</accession>
<evidence type="ECO:0000313" key="2">
    <source>
        <dbReference type="EMBL" id="MBB3706156.1"/>
    </source>
</evidence>
<dbReference type="Proteomes" id="UP000577697">
    <property type="component" value="Unassembled WGS sequence"/>
</dbReference>
<dbReference type="EMBL" id="JACICB010000008">
    <property type="protein sequence ID" value="MBB3706156.1"/>
    <property type="molecule type" value="Genomic_DNA"/>
</dbReference>
<proteinExistence type="predicted"/>
<comment type="caution">
    <text evidence="2">The sequence shown here is derived from an EMBL/GenBank/DDBJ whole genome shotgun (WGS) entry which is preliminary data.</text>
</comment>
<sequence length="235" mass="26251">MGDRKPQKKLYTLDRVKGAIWRKLRDMASSIKSAMAGLFKATPLVGRLSESKRSSVLSASKELVLSTLFSTIPIWFFPIIYTYFFSNTPPLLTNMKAYVDQGDLYIYSSAMIGPLIFAITSNYAEWGAKNDSPSVSRLGRLSFVFPYGVWFLSIAVLISMVAVICFGLMRFESSGFIDAKLNKDSLLTFSIFMYAVSLVCLFLVSVYRNDLSDTSASDARASTADFLKDWSKRNG</sequence>
<evidence type="ECO:0000313" key="3">
    <source>
        <dbReference type="Proteomes" id="UP000577697"/>
    </source>
</evidence>
<evidence type="ECO:0000256" key="1">
    <source>
        <dbReference type="SAM" id="Phobius"/>
    </source>
</evidence>
<feature type="transmembrane region" description="Helical" evidence="1">
    <location>
        <begin position="189"/>
        <end position="207"/>
    </location>
</feature>
<feature type="transmembrane region" description="Helical" evidence="1">
    <location>
        <begin position="104"/>
        <end position="124"/>
    </location>
</feature>
<keyword evidence="1" id="KW-0472">Membrane</keyword>
<keyword evidence="1" id="KW-1133">Transmembrane helix</keyword>
<name>A0ABR6H6M2_AMIAI</name>
<feature type="transmembrane region" description="Helical" evidence="1">
    <location>
        <begin position="144"/>
        <end position="169"/>
    </location>
</feature>
<keyword evidence="3" id="KW-1185">Reference proteome</keyword>